<evidence type="ECO:0000259" key="1">
    <source>
        <dbReference type="Pfam" id="PF13098"/>
    </source>
</evidence>
<evidence type="ECO:0000313" key="2">
    <source>
        <dbReference type="EMBL" id="SFV52405.1"/>
    </source>
</evidence>
<dbReference type="Gene3D" id="3.40.30.10">
    <property type="entry name" value="Glutaredoxin"/>
    <property type="match status" value="1"/>
</dbReference>
<dbReference type="Pfam" id="PF13098">
    <property type="entry name" value="Thioredoxin_2"/>
    <property type="match status" value="1"/>
</dbReference>
<feature type="domain" description="Thioredoxin-like fold" evidence="1">
    <location>
        <begin position="42"/>
        <end position="127"/>
    </location>
</feature>
<reference evidence="2" key="1">
    <citation type="submission" date="2016-10" db="EMBL/GenBank/DDBJ databases">
        <authorList>
            <person name="de Groot N.N."/>
        </authorList>
    </citation>
    <scope>NUCLEOTIDE SEQUENCE</scope>
</reference>
<name>A0A1W1BFZ8_9ZZZZ</name>
<dbReference type="EMBL" id="FPHB01000020">
    <property type="protein sequence ID" value="SFV52405.1"/>
    <property type="molecule type" value="Genomic_DNA"/>
</dbReference>
<gene>
    <name evidence="2" type="ORF">MNB_SM-7-1252</name>
</gene>
<dbReference type="AlphaFoldDB" id="A0A1W1BFZ8"/>
<dbReference type="InterPro" id="IPR012336">
    <property type="entry name" value="Thioredoxin-like_fold"/>
</dbReference>
<dbReference type="InterPro" id="IPR036249">
    <property type="entry name" value="Thioredoxin-like_sf"/>
</dbReference>
<dbReference type="SUPFAM" id="SSF52833">
    <property type="entry name" value="Thioredoxin-like"/>
    <property type="match status" value="1"/>
</dbReference>
<protein>
    <recommendedName>
        <fullName evidence="1">Thioredoxin-like fold domain-containing protein</fullName>
    </recommendedName>
</protein>
<accession>A0A1W1BFZ8</accession>
<sequence length="131" mass="15827">MRFLLLFALFFSSLYAGIFEDYKDFARLMKYERNYETAKALKEKKLLFVLYVKDGCPFCSRLEEEVLTDRHVRAYIDKHFVPTIINEYDKGYPKFLYSSFAPISYIIYPKTDKVLKRIVGYMEVDQYLWQF</sequence>
<organism evidence="2">
    <name type="scientific">hydrothermal vent metagenome</name>
    <dbReference type="NCBI Taxonomy" id="652676"/>
    <lineage>
        <taxon>unclassified sequences</taxon>
        <taxon>metagenomes</taxon>
        <taxon>ecological metagenomes</taxon>
    </lineage>
</organism>
<proteinExistence type="predicted"/>